<name>A0ABX4M8Q6_9ACTO</name>
<dbReference type="Gene3D" id="3.40.50.300">
    <property type="entry name" value="P-loop containing nucleotide triphosphate hydrolases"/>
    <property type="match status" value="1"/>
</dbReference>
<feature type="region of interest" description="Disordered" evidence="1">
    <location>
        <begin position="237"/>
        <end position="257"/>
    </location>
</feature>
<dbReference type="SUPFAM" id="SSF52540">
    <property type="entry name" value="P-loop containing nucleoside triphosphate hydrolases"/>
    <property type="match status" value="1"/>
</dbReference>
<dbReference type="InterPro" id="IPR027417">
    <property type="entry name" value="P-loop_NTPase"/>
</dbReference>
<evidence type="ECO:0000313" key="3">
    <source>
        <dbReference type="Proteomes" id="UP000194577"/>
    </source>
</evidence>
<reference evidence="2 3" key="1">
    <citation type="submission" date="2017-10" db="EMBL/GenBank/DDBJ databases">
        <title>Draft genome sequence of cellulolytic Actinomyces sp CtC72 isolated from cattle rumen fluid.</title>
        <authorList>
            <person name="Joshi A.J."/>
            <person name="Vasudevan G."/>
            <person name="Lanjekar V.B."/>
            <person name="Hivarkar S."/>
            <person name="Engineer A."/>
            <person name="Pore S.D."/>
            <person name="Dhakephalkar P.K."/>
            <person name="Dagar S."/>
        </authorList>
    </citation>
    <scope>NUCLEOTIDE SEQUENCE [LARGE SCALE GENOMIC DNA]</scope>
    <source>
        <strain evidence="3">CtC72</strain>
    </source>
</reference>
<evidence type="ECO:0000313" key="2">
    <source>
        <dbReference type="EMBL" id="PHP51833.1"/>
    </source>
</evidence>
<feature type="compositionally biased region" description="Basic residues" evidence="1">
    <location>
        <begin position="375"/>
        <end position="388"/>
    </location>
</feature>
<dbReference type="Proteomes" id="UP000194577">
    <property type="component" value="Unassembled WGS sequence"/>
</dbReference>
<dbReference type="RefSeq" id="WP_086615527.1">
    <property type="nucleotide sequence ID" value="NZ_MTPX02000077.1"/>
</dbReference>
<organism evidence="2 3">
    <name type="scientific">Actinomyces ruminis</name>
    <dbReference type="NCBI Taxonomy" id="1937003"/>
    <lineage>
        <taxon>Bacteria</taxon>
        <taxon>Bacillati</taxon>
        <taxon>Actinomycetota</taxon>
        <taxon>Actinomycetes</taxon>
        <taxon>Actinomycetales</taxon>
        <taxon>Actinomycetaceae</taxon>
        <taxon>Actinomyces</taxon>
    </lineage>
</organism>
<protein>
    <recommendedName>
        <fullName evidence="4">UDP-N-acetylglucosamine kinase</fullName>
    </recommendedName>
</protein>
<sequence length="388" mass="41596">MTSPTAGGKEDVLDATAAQLQKVIDRLEAYHTLPRKPAEGSFWHRLQEAISDAYLAWAGEHGSREGRAIIMAGSPGAGKSQAVATVRKVLGPQHSAELGVDESGYTTIDADDIKQLLLGNPVDGLDVDPSLLAQARAHWDGLIASQAPGHLADGRPVVRGELATLVHRLSTDTADLVRGDLLAERFDVKIEGTLQWMESPTVGQGPRLVRELEAVRYARVTVVAVDAPEHMCLKGARDRWTGPRSQGDPTARYTPPRAVTDTFTVGSDGSKTCRCIENARATHRLAASSTTLTAADLLVTHRAERGPVLIDHIGHDGKVTSYSVSRAVRADTPADTGVPGVNKTSSPTTAHTPRTPLTRQDVLRNINARAQQAPRHPKPLRHGHGIGR</sequence>
<dbReference type="EMBL" id="MTPX02000077">
    <property type="protein sequence ID" value="PHP51833.1"/>
    <property type="molecule type" value="Genomic_DNA"/>
</dbReference>
<comment type="caution">
    <text evidence="2">The sequence shown here is derived from an EMBL/GenBank/DDBJ whole genome shotgun (WGS) entry which is preliminary data.</text>
</comment>
<accession>A0ABX4M8Q6</accession>
<evidence type="ECO:0008006" key="4">
    <source>
        <dbReference type="Google" id="ProtNLM"/>
    </source>
</evidence>
<feature type="region of interest" description="Disordered" evidence="1">
    <location>
        <begin position="369"/>
        <end position="388"/>
    </location>
</feature>
<proteinExistence type="predicted"/>
<gene>
    <name evidence="2" type="ORF">BW737_014295</name>
</gene>
<feature type="compositionally biased region" description="Polar residues" evidence="1">
    <location>
        <begin position="342"/>
        <end position="358"/>
    </location>
</feature>
<evidence type="ECO:0000256" key="1">
    <source>
        <dbReference type="SAM" id="MobiDB-lite"/>
    </source>
</evidence>
<feature type="region of interest" description="Disordered" evidence="1">
    <location>
        <begin position="331"/>
        <end position="361"/>
    </location>
</feature>
<keyword evidence="3" id="KW-1185">Reference proteome</keyword>